<dbReference type="GO" id="GO:0016020">
    <property type="term" value="C:membrane"/>
    <property type="evidence" value="ECO:0007669"/>
    <property type="project" value="InterPro"/>
</dbReference>
<keyword evidence="4" id="KW-0812">Transmembrane</keyword>
<accession>A0A964BS71</accession>
<feature type="transmembrane region" description="Helical" evidence="4">
    <location>
        <begin position="26"/>
        <end position="48"/>
    </location>
</feature>
<reference evidence="6" key="1">
    <citation type="journal article" date="2021" name="Antonie Van Leeuwenhoek">
        <title>Draft genome and description of Waterburya agarophytonicola gen. nov. sp. nov. (Pleurocapsales, Cyanobacteria): a seaweed symbiont.</title>
        <authorList>
            <person name="Bonthond G."/>
            <person name="Shalygin S."/>
            <person name="Bayer T."/>
            <person name="Weinberger F."/>
        </authorList>
    </citation>
    <scope>NUCLEOTIDE SEQUENCE</scope>
    <source>
        <strain evidence="6">KI4</strain>
    </source>
</reference>
<dbReference type="InterPro" id="IPR007049">
    <property type="entry name" value="Carb-sel_porin_OprB"/>
</dbReference>
<feature type="domain" description="SLH" evidence="5">
    <location>
        <begin position="86"/>
        <end position="150"/>
    </location>
</feature>
<keyword evidence="4" id="KW-0472">Membrane</keyword>
<dbReference type="NCBIfam" id="NF033921">
    <property type="entry name" value="por_somb"/>
    <property type="match status" value="1"/>
</dbReference>
<proteinExistence type="inferred from homology"/>
<dbReference type="InterPro" id="IPR047684">
    <property type="entry name" value="Por_som-like"/>
</dbReference>
<sequence>MKAINPILDRNLVNQKELNANLFKKLLALGVNTSFALSIIALLINLTATQTYSQSLDSSSSNNSLLDRIDRYAVPEHDDALGQVTNINQLRDVSPTDWAYEALRSLVDRYGCISGFPNQTYRGNQPLSRYEFAAGLNSCLNQIERLIASSDSVNTEDLETIQKLAQEFEAELLTLDERIDKVESQTGILEDSQFSTTTKLTGEAVFSIGDIFIGENTAVFPAEDLETEPVFGHRVRLGFNTSFTGKDLLFTQLTSGNFPFFSGQTGTFEGDLGLLADNGNNVDLLVALYSFPLSDRTTIVLEGYGGIAFDFADTISPLDHFNDSASGAISYFGVRNPIYNQVLGSGIGLKSELSDSFEFSAGYLAPSDTASNPAAENGLFNGAYSALGQLVFKPGDRFKLGLTYINSYNSSDNFAGSNLSNINSFISSRGTNVPITSNSYGVQTSFSLSDSFIISGWGGYTTSRVLESATDAGGATIVSRGDQEVWNWAVTLAFPDLIKEGNLGGIIVGMEPKVTDSTIDIAGVAENTDPDTSFHVEAFYQYQLTDNIAVTPGAVWITAPDHDEENADTVIGTLRTTFTF</sequence>
<evidence type="ECO:0000256" key="4">
    <source>
        <dbReference type="SAM" id="Phobius"/>
    </source>
</evidence>
<protein>
    <submittedName>
        <fullName evidence="6">Carbohydrate porin</fullName>
    </submittedName>
</protein>
<dbReference type="PANTHER" id="PTHR43308">
    <property type="entry name" value="OUTER MEMBRANE PROTEIN ALPHA-RELATED"/>
    <property type="match status" value="1"/>
</dbReference>
<organism evidence="6 7">
    <name type="scientific">Waterburya agarophytonicola KI4</name>
    <dbReference type="NCBI Taxonomy" id="2874699"/>
    <lineage>
        <taxon>Bacteria</taxon>
        <taxon>Bacillati</taxon>
        <taxon>Cyanobacteriota</taxon>
        <taxon>Cyanophyceae</taxon>
        <taxon>Pleurocapsales</taxon>
        <taxon>Hyellaceae</taxon>
        <taxon>Waterburya</taxon>
        <taxon>Waterburya agarophytonicola</taxon>
    </lineage>
</organism>
<dbReference type="RefSeq" id="WP_229641580.1">
    <property type="nucleotide sequence ID" value="NZ_JADWDC010000044.1"/>
</dbReference>
<dbReference type="GO" id="GO:0008643">
    <property type="term" value="P:carbohydrate transport"/>
    <property type="evidence" value="ECO:0007669"/>
    <property type="project" value="InterPro"/>
</dbReference>
<dbReference type="InterPro" id="IPR038673">
    <property type="entry name" value="OprB_sf"/>
</dbReference>
<evidence type="ECO:0000256" key="2">
    <source>
        <dbReference type="RuleBase" id="RU363072"/>
    </source>
</evidence>
<dbReference type="Pfam" id="PF04966">
    <property type="entry name" value="OprB"/>
    <property type="match status" value="1"/>
</dbReference>
<name>A0A964BS71_9CYAN</name>
<dbReference type="InterPro" id="IPR051465">
    <property type="entry name" value="Cell_Envelope_Struct_Comp"/>
</dbReference>
<evidence type="ECO:0000313" key="7">
    <source>
        <dbReference type="Proteomes" id="UP000729733"/>
    </source>
</evidence>
<gene>
    <name evidence="6" type="ORF">I4641_16025</name>
</gene>
<dbReference type="PANTHER" id="PTHR43308:SF1">
    <property type="entry name" value="OUTER MEMBRANE PROTEIN ALPHA"/>
    <property type="match status" value="1"/>
</dbReference>
<dbReference type="Pfam" id="PF00395">
    <property type="entry name" value="SLH"/>
    <property type="match status" value="1"/>
</dbReference>
<evidence type="ECO:0000259" key="5">
    <source>
        <dbReference type="PROSITE" id="PS51272"/>
    </source>
</evidence>
<dbReference type="InterPro" id="IPR001119">
    <property type="entry name" value="SLH_dom"/>
</dbReference>
<keyword evidence="4" id="KW-1133">Transmembrane helix</keyword>
<dbReference type="PROSITE" id="PS51272">
    <property type="entry name" value="SLH"/>
    <property type="match status" value="1"/>
</dbReference>
<keyword evidence="7" id="KW-1185">Reference proteome</keyword>
<feature type="coiled-coil region" evidence="3">
    <location>
        <begin position="158"/>
        <end position="185"/>
    </location>
</feature>
<dbReference type="SUPFAM" id="SSF56935">
    <property type="entry name" value="Porins"/>
    <property type="match status" value="1"/>
</dbReference>
<evidence type="ECO:0000256" key="3">
    <source>
        <dbReference type="SAM" id="Coils"/>
    </source>
</evidence>
<comment type="similarity">
    <text evidence="1 2">Belongs to the OprB family.</text>
</comment>
<dbReference type="GO" id="GO:0015288">
    <property type="term" value="F:porin activity"/>
    <property type="evidence" value="ECO:0007669"/>
    <property type="project" value="InterPro"/>
</dbReference>
<dbReference type="Gene3D" id="2.40.160.180">
    <property type="entry name" value="Carbohydrate-selective porin OprB"/>
    <property type="match status" value="1"/>
</dbReference>
<comment type="caution">
    <text evidence="6">The sequence shown here is derived from an EMBL/GenBank/DDBJ whole genome shotgun (WGS) entry which is preliminary data.</text>
</comment>
<evidence type="ECO:0000313" key="6">
    <source>
        <dbReference type="EMBL" id="MCC0178485.1"/>
    </source>
</evidence>
<dbReference type="EMBL" id="JADWDC010000044">
    <property type="protein sequence ID" value="MCC0178485.1"/>
    <property type="molecule type" value="Genomic_DNA"/>
</dbReference>
<dbReference type="AlphaFoldDB" id="A0A964BS71"/>
<dbReference type="Proteomes" id="UP000729733">
    <property type="component" value="Unassembled WGS sequence"/>
</dbReference>
<evidence type="ECO:0000256" key="1">
    <source>
        <dbReference type="ARBA" id="ARBA00008769"/>
    </source>
</evidence>
<keyword evidence="3" id="KW-0175">Coiled coil</keyword>